<accession>A0A2R2MQP3</accession>
<protein>
    <recommendedName>
        <fullName evidence="2">Ubiquitin carboxyl-terminal hydrolase MINDY</fullName>
        <ecNumber evidence="2">3.4.19.12</ecNumber>
    </recommendedName>
</protein>
<dbReference type="InParanoid" id="A0A2R2MQP3"/>
<dbReference type="GO" id="GO:0004843">
    <property type="term" value="F:cysteine-type deubiquitinase activity"/>
    <property type="evidence" value="ECO:0007669"/>
    <property type="project" value="UniProtKB-UniRule"/>
</dbReference>
<evidence type="ECO:0000256" key="1">
    <source>
        <dbReference type="ARBA" id="ARBA00011074"/>
    </source>
</evidence>
<dbReference type="GeneID" id="106176417"/>
<dbReference type="Proteomes" id="UP000085678">
    <property type="component" value="Unplaced"/>
</dbReference>
<keyword evidence="2" id="KW-0788">Thiol protease</keyword>
<comment type="catalytic activity">
    <reaction evidence="2">
        <text>Thiol-dependent hydrolysis of ester, thioester, amide, peptide and isopeptide bonds formed by the C-terminal Gly of ubiquitin (a 76-residue protein attached to proteins as an intracellular targeting signal).</text>
        <dbReference type="EC" id="3.4.19.12"/>
    </reaction>
</comment>
<dbReference type="InterPro" id="IPR025257">
    <property type="entry name" value="MINDY-3/4_CD"/>
</dbReference>
<dbReference type="Pfam" id="PF13898">
    <property type="entry name" value="MINDY-3_4_CD"/>
    <property type="match status" value="1"/>
</dbReference>
<dbReference type="GO" id="GO:0006508">
    <property type="term" value="P:proteolysis"/>
    <property type="evidence" value="ECO:0007669"/>
    <property type="project" value="UniProtKB-KW"/>
</dbReference>
<dbReference type="GO" id="GO:1990380">
    <property type="term" value="F:K48-linked deubiquitinase activity"/>
    <property type="evidence" value="ECO:0007669"/>
    <property type="project" value="UniProtKB-UniRule"/>
</dbReference>
<organism evidence="4 5">
    <name type="scientific">Lingula anatina</name>
    <name type="common">Brachiopod</name>
    <name type="synonym">Lingula unguis</name>
    <dbReference type="NCBI Taxonomy" id="7574"/>
    <lineage>
        <taxon>Eukaryota</taxon>
        <taxon>Metazoa</taxon>
        <taxon>Spiralia</taxon>
        <taxon>Lophotrochozoa</taxon>
        <taxon>Brachiopoda</taxon>
        <taxon>Linguliformea</taxon>
        <taxon>Lingulata</taxon>
        <taxon>Lingulida</taxon>
        <taxon>Linguloidea</taxon>
        <taxon>Lingulidae</taxon>
        <taxon>Lingula</taxon>
    </lineage>
</organism>
<gene>
    <name evidence="5" type="primary">LOC106176417</name>
</gene>
<evidence type="ECO:0000313" key="4">
    <source>
        <dbReference type="Proteomes" id="UP000085678"/>
    </source>
</evidence>
<dbReference type="InterPro" id="IPR039785">
    <property type="entry name" value="MINY3/4"/>
</dbReference>
<keyword evidence="2" id="KW-0645">Protease</keyword>
<dbReference type="GO" id="GO:0071108">
    <property type="term" value="P:protein K48-linked deubiquitination"/>
    <property type="evidence" value="ECO:0007669"/>
    <property type="project" value="InterPro"/>
</dbReference>
<dbReference type="AlphaFoldDB" id="A0A2R2MQP3"/>
<dbReference type="PANTHER" id="PTHR12473">
    <property type="entry name" value="UBIQUITIN CARBOXYL-TERMINAL HYDROLASE MINDY-4-RELATED"/>
    <property type="match status" value="1"/>
</dbReference>
<evidence type="ECO:0000259" key="3">
    <source>
        <dbReference type="SMART" id="SM01174"/>
    </source>
</evidence>
<name>A0A2R2MQP3_LINAN</name>
<keyword evidence="2" id="KW-0378">Hydrolase</keyword>
<evidence type="ECO:0000313" key="5">
    <source>
        <dbReference type="RefSeq" id="XP_023932478.1"/>
    </source>
</evidence>
<dbReference type="EC" id="3.4.19.12" evidence="2"/>
<comment type="function">
    <text evidence="2">Hydrolase that can remove 'Lys-48'-linked conjugated ubiquitin from proteins.</text>
</comment>
<sequence length="477" mass="54748">MKRGIMATESKSDTAVASGTAGVDVTHLNSLLKFVETETNFTDDRKYASRDPNARNYVVDITRAKSAYNRLETTTRFEELKLTLPADTFGSFGPASRLKTLEGGTPISMEVALALRKLVTGTTVHKLTQDWMKLGFMFQNENGPFAYGIYTQKNGSKGFILCVQAFILKHLLFRHSRDLDAPFDLSLLQPTSWKRRDALIDALTEILWQAGGKTRCCVALIQETRCFDLPIGYRQDCLSEYLHLFYFTKFQELRTCIKTYISYFEYESSHGALLFLYSLVLSRSIDQVLNDMGEVKYKQLITDQEDTSIPLVNLVLTGRAVPFQHNGDQIYDDDGKVLAIPERGIQERSEIGFMYWHREEKEQHIRAMVGSMYKTPRHPIWITLVNGLYGLLFSVNQHLVSDWRVEHKFDLYYYTGQATQTRPTRLSVETRLGRSSHARTALQKSEEEKKIPPLERCIMTKWFGAHIDWNGTMPYVT</sequence>
<dbReference type="KEGG" id="lak:106176417"/>
<dbReference type="SMART" id="SM01174">
    <property type="entry name" value="DUF4205"/>
    <property type="match status" value="1"/>
</dbReference>
<dbReference type="RefSeq" id="XP_023932478.1">
    <property type="nucleotide sequence ID" value="XM_024076710.1"/>
</dbReference>
<feature type="domain" description="Deubiquitinating enzyme MINDY-3/4 conserved" evidence="3">
    <location>
        <begin position="116"/>
        <end position="471"/>
    </location>
</feature>
<comment type="similarity">
    <text evidence="1 2">Belongs to the MINDY deubiquitinase family. FAM188 subfamily.</text>
</comment>
<reference evidence="5" key="1">
    <citation type="submission" date="2025-08" db="UniProtKB">
        <authorList>
            <consortium name="RefSeq"/>
        </authorList>
    </citation>
    <scope>IDENTIFICATION</scope>
    <source>
        <tissue evidence="5">Gonads</tissue>
    </source>
</reference>
<dbReference type="PANTHER" id="PTHR12473:SF18">
    <property type="entry name" value="INACTIVE UBIQUITIN CARBOXYL-TERMINAL HYDROLASE MINDY-4B"/>
    <property type="match status" value="1"/>
</dbReference>
<dbReference type="OrthoDB" id="10263628at2759"/>
<keyword evidence="4" id="KW-1185">Reference proteome</keyword>
<proteinExistence type="inferred from homology"/>
<evidence type="ECO:0000256" key="2">
    <source>
        <dbReference type="RuleBase" id="RU367088"/>
    </source>
</evidence>
<keyword evidence="2" id="KW-0833">Ubl conjugation pathway</keyword>